<feature type="transmembrane region" description="Helical" evidence="5">
    <location>
        <begin position="83"/>
        <end position="104"/>
    </location>
</feature>
<evidence type="ECO:0000256" key="5">
    <source>
        <dbReference type="SAM" id="Phobius"/>
    </source>
</evidence>
<dbReference type="Gene3D" id="3.30.40.10">
    <property type="entry name" value="Zinc/RING finger domain, C3HC4 (zinc finger)"/>
    <property type="match status" value="1"/>
</dbReference>
<feature type="domain" description="RING-type" evidence="6">
    <location>
        <begin position="221"/>
        <end position="264"/>
    </location>
</feature>
<dbReference type="EMBL" id="CAMPGE010019583">
    <property type="protein sequence ID" value="CAI2377906.1"/>
    <property type="molecule type" value="Genomic_DNA"/>
</dbReference>
<keyword evidence="3" id="KW-0862">Zinc</keyword>
<name>A0AAD1XRL6_EUPCR</name>
<dbReference type="AlphaFoldDB" id="A0AAD1XRL6"/>
<dbReference type="GO" id="GO:0008270">
    <property type="term" value="F:zinc ion binding"/>
    <property type="evidence" value="ECO:0007669"/>
    <property type="project" value="UniProtKB-KW"/>
</dbReference>
<gene>
    <name evidence="7" type="ORF">ECRASSUSDP1_LOCUS19297</name>
</gene>
<keyword evidence="5" id="KW-1133">Transmembrane helix</keyword>
<comment type="caution">
    <text evidence="7">The sequence shown here is derived from an EMBL/GenBank/DDBJ whole genome shotgun (WGS) entry which is preliminary data.</text>
</comment>
<evidence type="ECO:0000259" key="6">
    <source>
        <dbReference type="PROSITE" id="PS50089"/>
    </source>
</evidence>
<keyword evidence="5" id="KW-0472">Membrane</keyword>
<dbReference type="GO" id="GO:0061630">
    <property type="term" value="F:ubiquitin protein ligase activity"/>
    <property type="evidence" value="ECO:0007669"/>
    <property type="project" value="TreeGrafter"/>
</dbReference>
<dbReference type="CDD" id="cd16454">
    <property type="entry name" value="RING-H2_PA-TM-RING"/>
    <property type="match status" value="1"/>
</dbReference>
<sequence length="282" mass="32290">MNEDSENLINDDRLAREPMLRRRPSSVNYNQHAAEQERIRANNIIKQGRQTSSRLICSLIFMLICVFASSLDNCGPNIKGLLWLAIEIKAGLAVYYYAMIYCLSKRGFSSIFYHVLDIIIFIGLLVFHYYVISLYYRGSNTCRDDWNWLWFGHFLLLIEAFCSICACCCISCLVTVIIGLLCCTSVAERQKRRANIAISDLLLNAAQFKFNPEDYRSTKECTICLEGFKEGDNIINLPCHSTHIFHAQCIADWVRINNNCPLCKTPITQEDINAIELPESNL</sequence>
<feature type="transmembrane region" description="Helical" evidence="5">
    <location>
        <begin position="55"/>
        <end position="71"/>
    </location>
</feature>
<dbReference type="PANTHER" id="PTHR45931:SF3">
    <property type="entry name" value="RING ZINC FINGER-CONTAINING PROTEIN"/>
    <property type="match status" value="1"/>
</dbReference>
<evidence type="ECO:0000313" key="7">
    <source>
        <dbReference type="EMBL" id="CAI2377906.1"/>
    </source>
</evidence>
<dbReference type="InterPro" id="IPR051834">
    <property type="entry name" value="RING_finger_E3_ligase"/>
</dbReference>
<feature type="transmembrane region" description="Helical" evidence="5">
    <location>
        <begin position="111"/>
        <end position="130"/>
    </location>
</feature>
<dbReference type="Pfam" id="PF13639">
    <property type="entry name" value="zf-RING_2"/>
    <property type="match status" value="1"/>
</dbReference>
<reference evidence="7" key="1">
    <citation type="submission" date="2023-07" db="EMBL/GenBank/DDBJ databases">
        <authorList>
            <consortium name="AG Swart"/>
            <person name="Singh M."/>
            <person name="Singh A."/>
            <person name="Seah K."/>
            <person name="Emmerich C."/>
        </authorList>
    </citation>
    <scope>NUCLEOTIDE SEQUENCE</scope>
    <source>
        <strain evidence="7">DP1</strain>
    </source>
</reference>
<feature type="transmembrane region" description="Helical" evidence="5">
    <location>
        <begin position="150"/>
        <end position="183"/>
    </location>
</feature>
<dbReference type="InterPro" id="IPR011016">
    <property type="entry name" value="Znf_RING-CH"/>
</dbReference>
<dbReference type="PROSITE" id="PS50089">
    <property type="entry name" value="ZF_RING_2"/>
    <property type="match status" value="1"/>
</dbReference>
<dbReference type="Proteomes" id="UP001295684">
    <property type="component" value="Unassembled WGS sequence"/>
</dbReference>
<protein>
    <recommendedName>
        <fullName evidence="6">RING-type domain-containing protein</fullName>
    </recommendedName>
</protein>
<evidence type="ECO:0000256" key="4">
    <source>
        <dbReference type="PROSITE-ProRule" id="PRU00175"/>
    </source>
</evidence>
<proteinExistence type="predicted"/>
<accession>A0AAD1XRL6</accession>
<dbReference type="InterPro" id="IPR013083">
    <property type="entry name" value="Znf_RING/FYVE/PHD"/>
</dbReference>
<dbReference type="PANTHER" id="PTHR45931">
    <property type="entry name" value="SI:CH211-59O9.10"/>
    <property type="match status" value="1"/>
</dbReference>
<evidence type="ECO:0000313" key="8">
    <source>
        <dbReference type="Proteomes" id="UP001295684"/>
    </source>
</evidence>
<dbReference type="SMART" id="SM00744">
    <property type="entry name" value="RINGv"/>
    <property type="match status" value="1"/>
</dbReference>
<dbReference type="SMART" id="SM00184">
    <property type="entry name" value="RING"/>
    <property type="match status" value="1"/>
</dbReference>
<dbReference type="SUPFAM" id="SSF57850">
    <property type="entry name" value="RING/U-box"/>
    <property type="match status" value="1"/>
</dbReference>
<keyword evidence="1" id="KW-0479">Metal-binding</keyword>
<evidence type="ECO:0000256" key="1">
    <source>
        <dbReference type="ARBA" id="ARBA00022723"/>
    </source>
</evidence>
<evidence type="ECO:0000256" key="3">
    <source>
        <dbReference type="ARBA" id="ARBA00022833"/>
    </source>
</evidence>
<keyword evidence="2 4" id="KW-0863">Zinc-finger</keyword>
<organism evidence="7 8">
    <name type="scientific">Euplotes crassus</name>
    <dbReference type="NCBI Taxonomy" id="5936"/>
    <lineage>
        <taxon>Eukaryota</taxon>
        <taxon>Sar</taxon>
        <taxon>Alveolata</taxon>
        <taxon>Ciliophora</taxon>
        <taxon>Intramacronucleata</taxon>
        <taxon>Spirotrichea</taxon>
        <taxon>Hypotrichia</taxon>
        <taxon>Euplotida</taxon>
        <taxon>Euplotidae</taxon>
        <taxon>Moneuplotes</taxon>
    </lineage>
</organism>
<keyword evidence="8" id="KW-1185">Reference proteome</keyword>
<keyword evidence="5" id="KW-0812">Transmembrane</keyword>
<evidence type="ECO:0000256" key="2">
    <source>
        <dbReference type="ARBA" id="ARBA00022771"/>
    </source>
</evidence>
<dbReference type="GO" id="GO:0005634">
    <property type="term" value="C:nucleus"/>
    <property type="evidence" value="ECO:0007669"/>
    <property type="project" value="TreeGrafter"/>
</dbReference>
<dbReference type="GO" id="GO:0006511">
    <property type="term" value="P:ubiquitin-dependent protein catabolic process"/>
    <property type="evidence" value="ECO:0007669"/>
    <property type="project" value="TreeGrafter"/>
</dbReference>
<dbReference type="InterPro" id="IPR001841">
    <property type="entry name" value="Znf_RING"/>
</dbReference>